<feature type="transmembrane region" description="Helical" evidence="1">
    <location>
        <begin position="76"/>
        <end position="95"/>
    </location>
</feature>
<feature type="domain" description="Acyltransferase 3" evidence="2">
    <location>
        <begin position="9"/>
        <end position="332"/>
    </location>
</feature>
<name>A0A9W6LVV6_9MICO</name>
<evidence type="ECO:0000313" key="4">
    <source>
        <dbReference type="EMBL" id="GLJ61149.1"/>
    </source>
</evidence>
<dbReference type="GO" id="GO:0016020">
    <property type="term" value="C:membrane"/>
    <property type="evidence" value="ECO:0007669"/>
    <property type="project" value="TreeGrafter"/>
</dbReference>
<feature type="transmembrane region" description="Helical" evidence="1">
    <location>
        <begin position="356"/>
        <end position="376"/>
    </location>
</feature>
<keyword evidence="1" id="KW-1133">Transmembrane helix</keyword>
<keyword evidence="5" id="KW-1185">Reference proteome</keyword>
<feature type="transmembrane region" description="Helical" evidence="1">
    <location>
        <begin position="139"/>
        <end position="157"/>
    </location>
</feature>
<dbReference type="RefSeq" id="WP_271172854.1">
    <property type="nucleotide sequence ID" value="NZ_BSEJ01000004.1"/>
</dbReference>
<dbReference type="EMBL" id="BSEJ01000004">
    <property type="protein sequence ID" value="GLJ61149.1"/>
    <property type="molecule type" value="Genomic_DNA"/>
</dbReference>
<feature type="transmembrane region" description="Helical" evidence="1">
    <location>
        <begin position="12"/>
        <end position="29"/>
    </location>
</feature>
<protein>
    <submittedName>
        <fullName evidence="4">Acyltransferase</fullName>
    </submittedName>
</protein>
<keyword evidence="1" id="KW-0472">Membrane</keyword>
<dbReference type="GO" id="GO:0016747">
    <property type="term" value="F:acyltransferase activity, transferring groups other than amino-acyl groups"/>
    <property type="evidence" value="ECO:0007669"/>
    <property type="project" value="InterPro"/>
</dbReference>
<evidence type="ECO:0000256" key="1">
    <source>
        <dbReference type="SAM" id="Phobius"/>
    </source>
</evidence>
<evidence type="ECO:0000259" key="2">
    <source>
        <dbReference type="Pfam" id="PF01757"/>
    </source>
</evidence>
<feature type="transmembrane region" description="Helical" evidence="1">
    <location>
        <begin position="202"/>
        <end position="220"/>
    </location>
</feature>
<dbReference type="InterPro" id="IPR043968">
    <property type="entry name" value="SGNH"/>
</dbReference>
<evidence type="ECO:0000313" key="5">
    <source>
        <dbReference type="Proteomes" id="UP001142462"/>
    </source>
</evidence>
<feature type="domain" description="SGNH" evidence="3">
    <location>
        <begin position="440"/>
        <end position="657"/>
    </location>
</feature>
<feature type="transmembrane region" description="Helical" evidence="1">
    <location>
        <begin position="169"/>
        <end position="190"/>
    </location>
</feature>
<dbReference type="InterPro" id="IPR002656">
    <property type="entry name" value="Acyl_transf_3_dom"/>
</dbReference>
<sequence>MTTRSPARADIQALRALAVLGVVLFHIWPRALPGGYAGVDVFFVISGFLITGQLVRARERGTLRLGAFWAARARRLLPASLLVLLASVVLVLVWTPAPQQAHDLRSIVASALYAVNWQLAADGVDYLAHDAAPPIAQHYWSLAVEEQFYLLWPLLVLAATARRLRGRRVLVVGAVAVAVVGFAVSVWLTGASYPYGYFSTASRLWEFALGAIVALLPPLALRASVRLAIWVAAVAALVMAMLVFDAATAFPGPWALVPTAATALLIAIGPTAPSHAFERLVAWRPVQWVGDQSYGVYLWHWPLVVIAPHVLGRAPDLPENLLLLATTFVLAAASKRLVEDPIRFGARPRAARPSRILALTAVGMAVVVAVAALPMWHGATAAAEQRAQAEASLRDPAQCRGAAALLEPGCAGRADDRHPIADVVPALAGLRDDTAGAFDCYDFDPGAGGEPVSCAFGSEAPGAVRVALHGDSHAAMLIPALREVADERGWRVETFVGRGCVWQEPASAACAERNARLESRLADGAYDVLLVTAVNSAERDAAAQAAVADRYAEAWRSAQEAGTRVVVLADNPRVPAAAQDCVATADVLTEATCAIPRADAALESDPLRATAASLDAPLVDLSDAYCTADACPMMLGGVLVYRDLHHITGSFSTTLGGYLAERVSAAIGVEPSPTPRRSR</sequence>
<dbReference type="Proteomes" id="UP001142462">
    <property type="component" value="Unassembled WGS sequence"/>
</dbReference>
<feature type="transmembrane region" description="Helical" evidence="1">
    <location>
        <begin position="35"/>
        <end position="55"/>
    </location>
</feature>
<dbReference type="GO" id="GO:0009103">
    <property type="term" value="P:lipopolysaccharide biosynthetic process"/>
    <property type="evidence" value="ECO:0007669"/>
    <property type="project" value="TreeGrafter"/>
</dbReference>
<organism evidence="4 5">
    <name type="scientific">Microbacterium barkeri</name>
    <dbReference type="NCBI Taxonomy" id="33917"/>
    <lineage>
        <taxon>Bacteria</taxon>
        <taxon>Bacillati</taxon>
        <taxon>Actinomycetota</taxon>
        <taxon>Actinomycetes</taxon>
        <taxon>Micrococcales</taxon>
        <taxon>Microbacteriaceae</taxon>
        <taxon>Microbacterium</taxon>
    </lineage>
</organism>
<dbReference type="Pfam" id="PF01757">
    <property type="entry name" value="Acyl_transf_3"/>
    <property type="match status" value="1"/>
</dbReference>
<gene>
    <name evidence="4" type="ORF">GCM10017576_12780</name>
</gene>
<accession>A0A9W6LVV6</accession>
<evidence type="ECO:0000259" key="3">
    <source>
        <dbReference type="Pfam" id="PF19040"/>
    </source>
</evidence>
<keyword evidence="1" id="KW-0812">Transmembrane</keyword>
<feature type="transmembrane region" description="Helical" evidence="1">
    <location>
        <begin position="253"/>
        <end position="273"/>
    </location>
</feature>
<comment type="caution">
    <text evidence="4">The sequence shown here is derived from an EMBL/GenBank/DDBJ whole genome shotgun (WGS) entry which is preliminary data.</text>
</comment>
<dbReference type="PANTHER" id="PTHR23028">
    <property type="entry name" value="ACETYLTRANSFERASE"/>
    <property type="match status" value="1"/>
</dbReference>
<keyword evidence="4" id="KW-0808">Transferase</keyword>
<feature type="transmembrane region" description="Helical" evidence="1">
    <location>
        <begin position="227"/>
        <end position="247"/>
    </location>
</feature>
<proteinExistence type="predicted"/>
<dbReference type="InterPro" id="IPR050879">
    <property type="entry name" value="Acyltransferase_3"/>
</dbReference>
<keyword evidence="4" id="KW-0012">Acyltransferase</keyword>
<dbReference type="PANTHER" id="PTHR23028:SF53">
    <property type="entry name" value="ACYL_TRANSF_3 DOMAIN-CONTAINING PROTEIN"/>
    <property type="match status" value="1"/>
</dbReference>
<dbReference type="Pfam" id="PF19040">
    <property type="entry name" value="SGNH"/>
    <property type="match status" value="1"/>
</dbReference>
<reference evidence="4" key="2">
    <citation type="submission" date="2023-01" db="EMBL/GenBank/DDBJ databases">
        <authorList>
            <person name="Sun Q."/>
            <person name="Evtushenko L."/>
        </authorList>
    </citation>
    <scope>NUCLEOTIDE SEQUENCE</scope>
    <source>
        <strain evidence="4">VKM Ac-1020</strain>
    </source>
</reference>
<dbReference type="AlphaFoldDB" id="A0A9W6LVV6"/>
<reference evidence="4" key="1">
    <citation type="journal article" date="2014" name="Int. J. Syst. Evol. Microbiol.">
        <title>Complete genome sequence of Corynebacterium casei LMG S-19264T (=DSM 44701T), isolated from a smear-ripened cheese.</title>
        <authorList>
            <consortium name="US DOE Joint Genome Institute (JGI-PGF)"/>
            <person name="Walter F."/>
            <person name="Albersmeier A."/>
            <person name="Kalinowski J."/>
            <person name="Ruckert C."/>
        </authorList>
    </citation>
    <scope>NUCLEOTIDE SEQUENCE</scope>
    <source>
        <strain evidence="4">VKM Ac-1020</strain>
    </source>
</reference>